<dbReference type="EMBL" id="JAQNDL010000003">
    <property type="protein sequence ID" value="MDC0721198.1"/>
    <property type="molecule type" value="Genomic_DNA"/>
</dbReference>
<comment type="caution">
    <text evidence="1">The sequence shown here is derived from an EMBL/GenBank/DDBJ whole genome shotgun (WGS) entry which is preliminary data.</text>
</comment>
<dbReference type="SUPFAM" id="SSF47240">
    <property type="entry name" value="Ferritin-like"/>
    <property type="match status" value="1"/>
</dbReference>
<accession>A0ABT5E6Z3</accession>
<dbReference type="PANTHER" id="PTHR38081:SF1">
    <property type="entry name" value="WAP DOMAIN-CONTAINING PROTEIN"/>
    <property type="match status" value="1"/>
</dbReference>
<sequence>MLDPYRLFLGSILLALGSGCGSEGQACMEVDPSVEQCPAPKDVDRDELRGSCGSKVRRILGEGERVENISDWAWEEKDYVPGCCYPVKESRATCDYGRPLRIEGEPVLAATVTDARWAAALAVTASALAPAVRDELVVRWTRAALDEHASVAAFSRVALDLMRHGAPPELIEQAHAAALDEVRHARHGFAIASALGATPVGPGPFPLGASVPLAPDLVAVAVEAALDGCIGETVASLLAWEAAAVCEEPAIREVLRGIAEDEQRHALLGWRTVAWALRHGGPAVRTAVAEVFAAAAREGVAVPLPGTLDDPMVLARVGLLDRATSLRHAARTLHQVILPAARDLLAERAPPQRQASAALHSA</sequence>
<evidence type="ECO:0000313" key="2">
    <source>
        <dbReference type="Proteomes" id="UP001221686"/>
    </source>
</evidence>
<organism evidence="1 2">
    <name type="scientific">Nannocystis bainbridge</name>
    <dbReference type="NCBI Taxonomy" id="2995303"/>
    <lineage>
        <taxon>Bacteria</taxon>
        <taxon>Pseudomonadati</taxon>
        <taxon>Myxococcota</taxon>
        <taxon>Polyangia</taxon>
        <taxon>Nannocystales</taxon>
        <taxon>Nannocystaceae</taxon>
        <taxon>Nannocystis</taxon>
    </lineage>
</organism>
<name>A0ABT5E6Z3_9BACT</name>
<evidence type="ECO:0000313" key="1">
    <source>
        <dbReference type="EMBL" id="MDC0721198.1"/>
    </source>
</evidence>
<dbReference type="Gene3D" id="1.10.620.20">
    <property type="entry name" value="Ribonucleotide Reductase, subunit A"/>
    <property type="match status" value="1"/>
</dbReference>
<protein>
    <submittedName>
        <fullName evidence="1">Ferritin-like domain-containing protein</fullName>
    </submittedName>
</protein>
<dbReference type="CDD" id="cd00657">
    <property type="entry name" value="Ferritin_like"/>
    <property type="match status" value="1"/>
</dbReference>
<dbReference type="InterPro" id="IPR009078">
    <property type="entry name" value="Ferritin-like_SF"/>
</dbReference>
<gene>
    <name evidence="1" type="ORF">POL25_30105</name>
</gene>
<dbReference type="Proteomes" id="UP001221686">
    <property type="component" value="Unassembled WGS sequence"/>
</dbReference>
<keyword evidence="2" id="KW-1185">Reference proteome</keyword>
<reference evidence="1 2" key="1">
    <citation type="submission" date="2022-11" db="EMBL/GenBank/DDBJ databases">
        <title>Minimal conservation of predation-associated metabolite biosynthetic gene clusters underscores biosynthetic potential of Myxococcota including descriptions for ten novel species: Archangium lansinium sp. nov., Myxococcus landrumus sp. nov., Nannocystis bai.</title>
        <authorList>
            <person name="Ahearne A."/>
            <person name="Stevens C."/>
            <person name="Dowd S."/>
        </authorList>
    </citation>
    <scope>NUCLEOTIDE SEQUENCE [LARGE SCALE GENOMIC DNA]</scope>
    <source>
        <strain evidence="1 2">BB15-2</strain>
    </source>
</reference>
<dbReference type="InterPro" id="IPR012348">
    <property type="entry name" value="RNR-like"/>
</dbReference>
<proteinExistence type="predicted"/>
<dbReference type="PANTHER" id="PTHR38081">
    <property type="entry name" value="WAP DOMAIN-CONTAINING PROTEIN"/>
    <property type="match status" value="1"/>
</dbReference>
<dbReference type="RefSeq" id="WP_272089699.1">
    <property type="nucleotide sequence ID" value="NZ_JAQNDL010000003.1"/>
</dbReference>
<dbReference type="PROSITE" id="PS51257">
    <property type="entry name" value="PROKAR_LIPOPROTEIN"/>
    <property type="match status" value="1"/>
</dbReference>